<dbReference type="OrthoDB" id="342264at2759"/>
<organism evidence="2 3">
    <name type="scientific">Oidiodendron maius (strain Zn)</name>
    <dbReference type="NCBI Taxonomy" id="913774"/>
    <lineage>
        <taxon>Eukaryota</taxon>
        <taxon>Fungi</taxon>
        <taxon>Dikarya</taxon>
        <taxon>Ascomycota</taxon>
        <taxon>Pezizomycotina</taxon>
        <taxon>Leotiomycetes</taxon>
        <taxon>Leotiomycetes incertae sedis</taxon>
        <taxon>Myxotrichaceae</taxon>
        <taxon>Oidiodendron</taxon>
    </lineage>
</organism>
<evidence type="ECO:0000313" key="2">
    <source>
        <dbReference type="EMBL" id="KIN03699.1"/>
    </source>
</evidence>
<feature type="region of interest" description="Disordered" evidence="1">
    <location>
        <begin position="53"/>
        <end position="110"/>
    </location>
</feature>
<dbReference type="STRING" id="913774.A0A0C3CXH2"/>
<name>A0A0C3CXH2_OIDMZ</name>
<sequence>MAGAKLTSQGRPASYWRTECHPKIFRDAFFDFMGWFKHVTGVDWDNRLENLPRDPNKFRYIPPEPSRPVGSLPYEKRHLLLERNGDDKKDGAVGDVPSKSDSKDDAESEKNIRRSYLSCSHISKSDCRSNLGNGSQLAWR</sequence>
<feature type="compositionally biased region" description="Basic and acidic residues" evidence="1">
    <location>
        <begin position="74"/>
        <end position="110"/>
    </location>
</feature>
<proteinExistence type="predicted"/>
<evidence type="ECO:0000313" key="3">
    <source>
        <dbReference type="Proteomes" id="UP000054321"/>
    </source>
</evidence>
<reference evidence="3" key="2">
    <citation type="submission" date="2015-01" db="EMBL/GenBank/DDBJ databases">
        <title>Evolutionary Origins and Diversification of the Mycorrhizal Mutualists.</title>
        <authorList>
            <consortium name="DOE Joint Genome Institute"/>
            <consortium name="Mycorrhizal Genomics Consortium"/>
            <person name="Kohler A."/>
            <person name="Kuo A."/>
            <person name="Nagy L.G."/>
            <person name="Floudas D."/>
            <person name="Copeland A."/>
            <person name="Barry K.W."/>
            <person name="Cichocki N."/>
            <person name="Veneault-Fourrey C."/>
            <person name="LaButti K."/>
            <person name="Lindquist E.A."/>
            <person name="Lipzen A."/>
            <person name="Lundell T."/>
            <person name="Morin E."/>
            <person name="Murat C."/>
            <person name="Riley R."/>
            <person name="Ohm R."/>
            <person name="Sun H."/>
            <person name="Tunlid A."/>
            <person name="Henrissat B."/>
            <person name="Grigoriev I.V."/>
            <person name="Hibbett D.S."/>
            <person name="Martin F."/>
        </authorList>
    </citation>
    <scope>NUCLEOTIDE SEQUENCE [LARGE SCALE GENOMIC DNA]</scope>
    <source>
        <strain evidence="3">Zn</strain>
    </source>
</reference>
<reference evidence="2 3" key="1">
    <citation type="submission" date="2014-04" db="EMBL/GenBank/DDBJ databases">
        <authorList>
            <consortium name="DOE Joint Genome Institute"/>
            <person name="Kuo A."/>
            <person name="Martino E."/>
            <person name="Perotto S."/>
            <person name="Kohler A."/>
            <person name="Nagy L.G."/>
            <person name="Floudas D."/>
            <person name="Copeland A."/>
            <person name="Barry K.W."/>
            <person name="Cichocki N."/>
            <person name="Veneault-Fourrey C."/>
            <person name="LaButti K."/>
            <person name="Lindquist E.A."/>
            <person name="Lipzen A."/>
            <person name="Lundell T."/>
            <person name="Morin E."/>
            <person name="Murat C."/>
            <person name="Sun H."/>
            <person name="Tunlid A."/>
            <person name="Henrissat B."/>
            <person name="Grigoriev I.V."/>
            <person name="Hibbett D.S."/>
            <person name="Martin F."/>
            <person name="Nordberg H.P."/>
            <person name="Cantor M.N."/>
            <person name="Hua S.X."/>
        </authorList>
    </citation>
    <scope>NUCLEOTIDE SEQUENCE [LARGE SCALE GENOMIC DNA]</scope>
    <source>
        <strain evidence="2 3">Zn</strain>
    </source>
</reference>
<dbReference type="EMBL" id="KN832873">
    <property type="protein sequence ID" value="KIN03699.1"/>
    <property type="molecule type" value="Genomic_DNA"/>
</dbReference>
<dbReference type="AlphaFoldDB" id="A0A0C3CXH2"/>
<keyword evidence="3" id="KW-1185">Reference proteome</keyword>
<gene>
    <name evidence="2" type="ORF">OIDMADRAFT_17984</name>
</gene>
<dbReference type="Proteomes" id="UP000054321">
    <property type="component" value="Unassembled WGS sequence"/>
</dbReference>
<dbReference type="InParanoid" id="A0A0C3CXH2"/>
<dbReference type="HOGENOM" id="CLU_1835736_0_0_1"/>
<accession>A0A0C3CXH2</accession>
<evidence type="ECO:0000256" key="1">
    <source>
        <dbReference type="SAM" id="MobiDB-lite"/>
    </source>
</evidence>
<protein>
    <submittedName>
        <fullName evidence="2">Uncharacterized protein</fullName>
    </submittedName>
</protein>